<comment type="function">
    <text evidence="7">PPIases accelerate the folding of proteins. It catalyzes the cis-trans isomerization of proline imidic peptide bonds in oligopeptides. Acts as a regulatory subunit for PP2A-like phosphatases modulating their activity or substrate specificity, probably by inducing a conformational change in the catalytic subunit, a direct target of the PPIase. Can reactivate inactive phosphatase PP2A-phosphatase methylesterase complexes (PP2Ai) in presence of ATP and Mg(2+) by dissociating the inactive form from the complex.</text>
</comment>
<comment type="subcellular location">
    <subcellularLocation>
        <location evidence="2 8">Cytoplasm</location>
    </subcellularLocation>
</comment>
<organism evidence="9 10">
    <name type="scientific">Somion occarium</name>
    <dbReference type="NCBI Taxonomy" id="3059160"/>
    <lineage>
        <taxon>Eukaryota</taxon>
        <taxon>Fungi</taxon>
        <taxon>Dikarya</taxon>
        <taxon>Basidiomycota</taxon>
        <taxon>Agaricomycotina</taxon>
        <taxon>Agaricomycetes</taxon>
        <taxon>Polyporales</taxon>
        <taxon>Cerrenaceae</taxon>
        <taxon>Somion</taxon>
    </lineage>
</organism>
<dbReference type="InterPro" id="IPR043170">
    <property type="entry name" value="PTPA_C_lid"/>
</dbReference>
<evidence type="ECO:0000313" key="10">
    <source>
        <dbReference type="Proteomes" id="UP001497453"/>
    </source>
</evidence>
<proteinExistence type="inferred from homology"/>
<dbReference type="PANTHER" id="PTHR10012:SF5">
    <property type="entry name" value="SERINE_THREONINE-PROTEIN PHOSPHATASE 2A ACTIVATOR 2"/>
    <property type="match status" value="1"/>
</dbReference>
<dbReference type="PIRSF" id="PIRSF016325">
    <property type="entry name" value="Phstyr_phstse_ac"/>
    <property type="match status" value="1"/>
</dbReference>
<reference evidence="10" key="1">
    <citation type="submission" date="2024-04" db="EMBL/GenBank/DDBJ databases">
        <authorList>
            <person name="Shaw F."/>
            <person name="Minotto A."/>
        </authorList>
    </citation>
    <scope>NUCLEOTIDE SEQUENCE [LARGE SCALE GENOMIC DNA]</scope>
</reference>
<keyword evidence="5 8" id="KW-0697">Rotamase</keyword>
<sequence length="363" mass="40616">MSFIQPRKCILTKEQLAHFQQSKTHDDILSFVQNLNDTVVGVKLTDECTMSPGVQAILSVLDRVEAVAQDTPPIDNKASRFGNPAFRTFYDKVAEVAPALHETLPSLPKEAIEELSVYFRECWGNKSRIDYGSGMELNFLCWLICLEKLGVVQSSDHVALVIRVFWRYVEVMRVLQSTYWLEPAGSHGVWGLDDYHFLPFLFGSAQLKGHKHLKPKSIHDAEIVDEFAKDYMYFGCIKFINSTASLRWHSPMLDDISAVKTWDKVNEGMIKMYRAEVLGKLPVIQHFLFGSILPWDGPMPSPPSEEDYVHKDHAHIAEPGERNLGWGSCCGIPVPSVFGAAQAEGKVLGAGLAGPGIRPVPFD</sequence>
<protein>
    <recommendedName>
        <fullName evidence="8">Serine/threonine-protein phosphatase 2A activator</fullName>
        <ecNumber evidence="8">5.2.1.8</ecNumber>
    </recommendedName>
    <alternativeName>
        <fullName evidence="8">Phosphotyrosyl phosphatase activator</fullName>
    </alternativeName>
</protein>
<keyword evidence="6 8" id="KW-0413">Isomerase</keyword>
<evidence type="ECO:0000256" key="6">
    <source>
        <dbReference type="ARBA" id="ARBA00023235"/>
    </source>
</evidence>
<dbReference type="SUPFAM" id="SSF140984">
    <property type="entry name" value="PTPA-like"/>
    <property type="match status" value="1"/>
</dbReference>
<dbReference type="EMBL" id="OZ037948">
    <property type="protein sequence ID" value="CAL1709781.1"/>
    <property type="molecule type" value="Genomic_DNA"/>
</dbReference>
<name>A0ABP1DPN4_9APHY</name>
<evidence type="ECO:0000256" key="5">
    <source>
        <dbReference type="ARBA" id="ARBA00023110"/>
    </source>
</evidence>
<dbReference type="Gene3D" id="1.20.120.1150">
    <property type="match status" value="1"/>
</dbReference>
<evidence type="ECO:0000256" key="2">
    <source>
        <dbReference type="ARBA" id="ARBA00004496"/>
    </source>
</evidence>
<dbReference type="Pfam" id="PF03095">
    <property type="entry name" value="PTPA"/>
    <property type="match status" value="1"/>
</dbReference>
<evidence type="ECO:0000256" key="4">
    <source>
        <dbReference type="ARBA" id="ARBA00022490"/>
    </source>
</evidence>
<comment type="similarity">
    <text evidence="3 8">Belongs to the PTPA-type PPIase family.</text>
</comment>
<gene>
    <name evidence="9" type="ORF">GFSPODELE1_LOCUS7499</name>
</gene>
<dbReference type="InterPro" id="IPR037218">
    <property type="entry name" value="PTPA_sf"/>
</dbReference>
<dbReference type="PANTHER" id="PTHR10012">
    <property type="entry name" value="SERINE/THREONINE-PROTEIN PHOSPHATASE 2A REGULATORY SUBUNIT B"/>
    <property type="match status" value="1"/>
</dbReference>
<evidence type="ECO:0000256" key="3">
    <source>
        <dbReference type="ARBA" id="ARBA00011019"/>
    </source>
</evidence>
<comment type="catalytic activity">
    <reaction evidence="1 8">
        <text>[protein]-peptidylproline (omega=180) = [protein]-peptidylproline (omega=0)</text>
        <dbReference type="Rhea" id="RHEA:16237"/>
        <dbReference type="Rhea" id="RHEA-COMP:10747"/>
        <dbReference type="Rhea" id="RHEA-COMP:10748"/>
        <dbReference type="ChEBI" id="CHEBI:83833"/>
        <dbReference type="ChEBI" id="CHEBI:83834"/>
        <dbReference type="EC" id="5.2.1.8"/>
    </reaction>
</comment>
<keyword evidence="4 8" id="KW-0963">Cytoplasm</keyword>
<evidence type="ECO:0000256" key="7">
    <source>
        <dbReference type="ARBA" id="ARBA00025287"/>
    </source>
</evidence>
<evidence type="ECO:0000313" key="9">
    <source>
        <dbReference type="EMBL" id="CAL1709781.1"/>
    </source>
</evidence>
<dbReference type="CDD" id="cd04087">
    <property type="entry name" value="PTPA"/>
    <property type="match status" value="1"/>
</dbReference>
<dbReference type="EC" id="5.2.1.8" evidence="8"/>
<evidence type="ECO:0000256" key="8">
    <source>
        <dbReference type="RuleBase" id="RU361210"/>
    </source>
</evidence>
<accession>A0ABP1DPN4</accession>
<dbReference type="Proteomes" id="UP001497453">
    <property type="component" value="Chromosome 5"/>
</dbReference>
<evidence type="ECO:0000256" key="1">
    <source>
        <dbReference type="ARBA" id="ARBA00000971"/>
    </source>
</evidence>
<keyword evidence="10" id="KW-1185">Reference proteome</keyword>
<dbReference type="InterPro" id="IPR004327">
    <property type="entry name" value="Phstyr_phstse_ac"/>
</dbReference>